<dbReference type="EMBL" id="FQYR01000004">
    <property type="protein sequence ID" value="SHJ78900.1"/>
    <property type="molecule type" value="Genomic_DNA"/>
</dbReference>
<dbReference type="AlphaFoldDB" id="A0A1M6M697"/>
<dbReference type="STRING" id="1123071.SAMN02745181_2616"/>
<proteinExistence type="predicted"/>
<reference evidence="1 2" key="1">
    <citation type="submission" date="2016-11" db="EMBL/GenBank/DDBJ databases">
        <authorList>
            <person name="Jaros S."/>
            <person name="Januszkiewicz K."/>
            <person name="Wedrychowicz H."/>
        </authorList>
    </citation>
    <scope>NUCLEOTIDE SEQUENCE [LARGE SCALE GENOMIC DNA]</scope>
    <source>
        <strain evidence="1 2">DSM 18772</strain>
    </source>
</reference>
<protein>
    <submittedName>
        <fullName evidence="1">Uncharacterized protein</fullName>
    </submittedName>
</protein>
<sequence length="175" mass="20553">MGADRYIYWVKNSHVSRMMDNYSPEVGWVSNVSKLADEGVYGGKILTETKVWYGCVLNLLNNIHPTSSNESVRNLTEIFEIIQHCPTKNNLDGVELFLDWEVYNEDWDIYNYALDLERSRHLQMLAKSILVSDVISCFSRENFSYLQRCERDIHNLVHALYWKPHDAHVVFCVCW</sequence>
<evidence type="ECO:0000313" key="1">
    <source>
        <dbReference type="EMBL" id="SHJ78900.1"/>
    </source>
</evidence>
<gene>
    <name evidence="1" type="ORF">SAMN02745181_2616</name>
</gene>
<dbReference type="InParanoid" id="A0A1M6M697"/>
<accession>A0A1M6M697</accession>
<organism evidence="1 2">
    <name type="scientific">Rubritalea squalenifaciens DSM 18772</name>
    <dbReference type="NCBI Taxonomy" id="1123071"/>
    <lineage>
        <taxon>Bacteria</taxon>
        <taxon>Pseudomonadati</taxon>
        <taxon>Verrucomicrobiota</taxon>
        <taxon>Verrucomicrobiia</taxon>
        <taxon>Verrucomicrobiales</taxon>
        <taxon>Rubritaleaceae</taxon>
        <taxon>Rubritalea</taxon>
    </lineage>
</organism>
<name>A0A1M6M697_9BACT</name>
<keyword evidence="2" id="KW-1185">Reference proteome</keyword>
<evidence type="ECO:0000313" key="2">
    <source>
        <dbReference type="Proteomes" id="UP000184510"/>
    </source>
</evidence>
<dbReference type="Proteomes" id="UP000184510">
    <property type="component" value="Unassembled WGS sequence"/>
</dbReference>